<comment type="catalytic activity">
    <reaction evidence="5">
        <text>2 GTP = 3',3'-c-di-GMP + 2 diphosphate</text>
        <dbReference type="Rhea" id="RHEA:24898"/>
        <dbReference type="ChEBI" id="CHEBI:33019"/>
        <dbReference type="ChEBI" id="CHEBI:37565"/>
        <dbReference type="ChEBI" id="CHEBI:58805"/>
        <dbReference type="EC" id="2.7.7.65"/>
    </reaction>
</comment>
<organism evidence="11">
    <name type="scientific">Campylobacter fetus</name>
    <dbReference type="NCBI Taxonomy" id="196"/>
    <lineage>
        <taxon>Bacteria</taxon>
        <taxon>Pseudomonadati</taxon>
        <taxon>Campylobacterota</taxon>
        <taxon>Epsilonproteobacteria</taxon>
        <taxon>Campylobacterales</taxon>
        <taxon>Campylobacteraceae</taxon>
        <taxon>Campylobacter</taxon>
    </lineage>
</organism>
<dbReference type="SUPFAM" id="SSF47188">
    <property type="entry name" value="Hemerythrin-like"/>
    <property type="match status" value="1"/>
</dbReference>
<evidence type="ECO:0000313" key="9">
    <source>
        <dbReference type="EMBL" id="EAI8859342.1"/>
    </source>
</evidence>
<dbReference type="Pfam" id="PF01814">
    <property type="entry name" value="Hemerythrin"/>
    <property type="match status" value="1"/>
</dbReference>
<evidence type="ECO:0000313" key="11">
    <source>
        <dbReference type="EMBL" id="EAK0469339.1"/>
    </source>
</evidence>
<dbReference type="SMART" id="SM00267">
    <property type="entry name" value="GGDEF"/>
    <property type="match status" value="1"/>
</dbReference>
<dbReference type="PANTHER" id="PTHR45138">
    <property type="entry name" value="REGULATORY COMPONENTS OF SENSORY TRANSDUCTION SYSTEM"/>
    <property type="match status" value="1"/>
</dbReference>
<evidence type="ECO:0000313" key="12">
    <source>
        <dbReference type="Proteomes" id="UP000535509"/>
    </source>
</evidence>
<dbReference type="InterPro" id="IPR012312">
    <property type="entry name" value="Hemerythrin-like"/>
</dbReference>
<feature type="coiled-coil region" evidence="6">
    <location>
        <begin position="186"/>
        <end position="227"/>
    </location>
</feature>
<reference evidence="11 13" key="1">
    <citation type="submission" date="2018-05" db="EMBL/GenBank/DDBJ databases">
        <authorList>
            <consortium name="PulseNet: The National Subtyping Network for Foodborne Disease Surveillance"/>
            <person name="Tarr C.L."/>
            <person name="Trees E."/>
            <person name="Katz L.S."/>
            <person name="Carleton-Romer H.A."/>
            <person name="Stroika S."/>
            <person name="Kucerova Z."/>
            <person name="Roache K.F."/>
            <person name="Sabol A.L."/>
            <person name="Besser J."/>
            <person name="Gerner-Smidt P."/>
        </authorList>
    </citation>
    <scope>NUCLEOTIDE SEQUENCE</scope>
    <source>
        <strain evidence="10">2014D-0197</strain>
        <strain evidence="8 13">2016D-0221</strain>
        <strain evidence="11">D4313</strain>
        <strain evidence="9 12">PNUSAC001503</strain>
    </source>
</reference>
<dbReference type="GO" id="GO:0005886">
    <property type="term" value="C:plasma membrane"/>
    <property type="evidence" value="ECO:0007669"/>
    <property type="project" value="TreeGrafter"/>
</dbReference>
<dbReference type="RefSeq" id="WP_002849003.1">
    <property type="nucleotide sequence ID" value="NZ_AABUZP020000050.1"/>
</dbReference>
<proteinExistence type="inferred from homology"/>
<dbReference type="NCBIfam" id="TIGR02481">
    <property type="entry name" value="hemeryth_dom"/>
    <property type="match status" value="1"/>
</dbReference>
<comment type="similarity">
    <text evidence="1">Belongs to the hemerythrin family.</text>
</comment>
<dbReference type="GO" id="GO:0052621">
    <property type="term" value="F:diguanylate cyclase activity"/>
    <property type="evidence" value="ECO:0007669"/>
    <property type="project" value="UniProtKB-EC"/>
</dbReference>
<dbReference type="EMBL" id="AABQDW010000014">
    <property type="protein sequence ID" value="EAI5408562.1"/>
    <property type="molecule type" value="Genomic_DNA"/>
</dbReference>
<dbReference type="GO" id="GO:1902201">
    <property type="term" value="P:negative regulation of bacterial-type flagellum-dependent cell motility"/>
    <property type="evidence" value="ECO:0007669"/>
    <property type="project" value="TreeGrafter"/>
</dbReference>
<dbReference type="CDD" id="cd12107">
    <property type="entry name" value="Hemerythrin"/>
    <property type="match status" value="1"/>
</dbReference>
<dbReference type="Pfam" id="PF00990">
    <property type="entry name" value="GGDEF"/>
    <property type="match status" value="1"/>
</dbReference>
<dbReference type="InterPro" id="IPR012827">
    <property type="entry name" value="Hemerythrin_metal-bd"/>
</dbReference>
<dbReference type="GO" id="GO:0043709">
    <property type="term" value="P:cell adhesion involved in single-species biofilm formation"/>
    <property type="evidence" value="ECO:0007669"/>
    <property type="project" value="TreeGrafter"/>
</dbReference>
<protein>
    <recommendedName>
        <fullName evidence="2">diguanylate cyclase</fullName>
        <ecNumber evidence="2">2.7.7.65</ecNumber>
    </recommendedName>
</protein>
<dbReference type="PANTHER" id="PTHR45138:SF9">
    <property type="entry name" value="DIGUANYLATE CYCLASE DGCM-RELATED"/>
    <property type="match status" value="1"/>
</dbReference>
<evidence type="ECO:0000256" key="3">
    <source>
        <dbReference type="ARBA" id="ARBA00022723"/>
    </source>
</evidence>
<evidence type="ECO:0000256" key="2">
    <source>
        <dbReference type="ARBA" id="ARBA00012528"/>
    </source>
</evidence>
<keyword evidence="3" id="KW-0479">Metal-binding</keyword>
<keyword evidence="4" id="KW-0408">Iron</keyword>
<dbReference type="GO" id="GO:0046872">
    <property type="term" value="F:metal ion binding"/>
    <property type="evidence" value="ECO:0007669"/>
    <property type="project" value="UniProtKB-KW"/>
</dbReference>
<evidence type="ECO:0000256" key="4">
    <source>
        <dbReference type="ARBA" id="ARBA00023004"/>
    </source>
</evidence>
<evidence type="ECO:0000256" key="5">
    <source>
        <dbReference type="ARBA" id="ARBA00034247"/>
    </source>
</evidence>
<dbReference type="InterPro" id="IPR029787">
    <property type="entry name" value="Nucleotide_cyclase"/>
</dbReference>
<name>A0A5L4MA75_CAMFE</name>
<evidence type="ECO:0000313" key="10">
    <source>
        <dbReference type="EMBL" id="EAK0453487.1"/>
    </source>
</evidence>
<dbReference type="Proteomes" id="UP000535509">
    <property type="component" value="Unassembled WGS sequence"/>
</dbReference>
<dbReference type="AlphaFoldDB" id="A0A5L4MA75"/>
<dbReference type="InterPro" id="IPR035938">
    <property type="entry name" value="Hemerythrin-like_sf"/>
</dbReference>
<dbReference type="InterPro" id="IPR043128">
    <property type="entry name" value="Rev_trsase/Diguanyl_cyclase"/>
</dbReference>
<dbReference type="InterPro" id="IPR050469">
    <property type="entry name" value="Diguanylate_Cyclase"/>
</dbReference>
<evidence type="ECO:0000256" key="6">
    <source>
        <dbReference type="SAM" id="Coils"/>
    </source>
</evidence>
<comment type="caution">
    <text evidence="11">The sequence shown here is derived from an EMBL/GenBank/DDBJ whole genome shotgun (WGS) entry which is preliminary data.</text>
</comment>
<dbReference type="FunFam" id="3.30.70.270:FF:000001">
    <property type="entry name" value="Diguanylate cyclase domain protein"/>
    <property type="match status" value="1"/>
</dbReference>
<keyword evidence="6" id="KW-0175">Coiled coil</keyword>
<dbReference type="EMBL" id="AACCXM010000009">
    <property type="protein sequence ID" value="EAK0469339.1"/>
    <property type="molecule type" value="Genomic_DNA"/>
</dbReference>
<dbReference type="EMBL" id="AACCXK010000013">
    <property type="protein sequence ID" value="EAK0453487.1"/>
    <property type="molecule type" value="Genomic_DNA"/>
</dbReference>
<evidence type="ECO:0000313" key="13">
    <source>
        <dbReference type="Proteomes" id="UP000557842"/>
    </source>
</evidence>
<dbReference type="NCBIfam" id="TIGR00254">
    <property type="entry name" value="GGDEF"/>
    <property type="match status" value="1"/>
</dbReference>
<dbReference type="Gene3D" id="1.20.120.50">
    <property type="entry name" value="Hemerythrin-like"/>
    <property type="match status" value="1"/>
</dbReference>
<keyword evidence="12" id="KW-1185">Reference proteome</keyword>
<evidence type="ECO:0000259" key="7">
    <source>
        <dbReference type="PROSITE" id="PS50887"/>
    </source>
</evidence>
<dbReference type="EC" id="2.7.7.65" evidence="2"/>
<evidence type="ECO:0000256" key="1">
    <source>
        <dbReference type="ARBA" id="ARBA00010587"/>
    </source>
</evidence>
<evidence type="ECO:0000313" key="8">
    <source>
        <dbReference type="EMBL" id="EAI5408562.1"/>
    </source>
</evidence>
<dbReference type="InterPro" id="IPR000160">
    <property type="entry name" value="GGDEF_dom"/>
</dbReference>
<gene>
    <name evidence="10" type="ORF">AAH17_07455</name>
    <name evidence="11" type="ORF">AAH24_08220</name>
    <name evidence="8" type="ORF">BVH53_07620</name>
    <name evidence="9" type="ORF">CX802_05770</name>
</gene>
<dbReference type="PROSITE" id="PS50887">
    <property type="entry name" value="GGDEF"/>
    <property type="match status" value="1"/>
</dbReference>
<dbReference type="OMA" id="THFCDEE"/>
<dbReference type="SUPFAM" id="SSF55073">
    <property type="entry name" value="Nucleotide cyclase"/>
    <property type="match status" value="1"/>
</dbReference>
<dbReference type="CDD" id="cd01949">
    <property type="entry name" value="GGDEF"/>
    <property type="match status" value="1"/>
</dbReference>
<accession>A0A5L4MA75</accession>
<sequence length="385" mass="44478">MDYNKSIFAWSKKFETNLDKIDDQHHHLVNLINNLSKKLSNSNLSKNELIGLFTELFGYAKYHFHDEEQLMAENKLNSEFVKDHVFNHKLFIEEVGILFAGLQSDDEDDQENLDKTAKYILNFLINWLAFHILGQDKKMARQIEMVKSGIASKKAYNMVRNKASAEEIQPLVRTLNKLLEMMSKRNKDLVIVNNELLELKKDLENKVQDRTKELIEANENLEKLSMTDQLTEMPNRRHAMKTLDLLWKENLDSDRGLSVLMIDLDYFKEVNDNYGHDAGDYILRLVARTLKESVRTDDIVCRLGGDEFLVICPNTMLEGSIQVANNLLKDIHSLKVKTKNCEWNGSASIGLACMSPDIKNYSKLIKLADDKVYEAKQSGKNCFMY</sequence>
<dbReference type="EMBL" id="AABTCC010000015">
    <property type="protein sequence ID" value="EAI8859342.1"/>
    <property type="molecule type" value="Genomic_DNA"/>
</dbReference>
<dbReference type="Proteomes" id="UP000557842">
    <property type="component" value="Unassembled WGS sequence"/>
</dbReference>
<dbReference type="GeneID" id="61064451"/>
<dbReference type="Gene3D" id="3.30.70.270">
    <property type="match status" value="1"/>
</dbReference>
<feature type="domain" description="GGDEF" evidence="7">
    <location>
        <begin position="255"/>
        <end position="385"/>
    </location>
</feature>